<organism evidence="1 2">
    <name type="scientific">Uliginosibacterium flavum</name>
    <dbReference type="NCBI Taxonomy" id="1396831"/>
    <lineage>
        <taxon>Bacteria</taxon>
        <taxon>Pseudomonadati</taxon>
        <taxon>Pseudomonadota</taxon>
        <taxon>Betaproteobacteria</taxon>
        <taxon>Rhodocyclales</taxon>
        <taxon>Zoogloeaceae</taxon>
        <taxon>Uliginosibacterium</taxon>
    </lineage>
</organism>
<comment type="caution">
    <text evidence="1">The sequence shown here is derived from an EMBL/GenBank/DDBJ whole genome shotgun (WGS) entry which is preliminary data.</text>
</comment>
<gene>
    <name evidence="1" type="ORF">ABXR19_14555</name>
</gene>
<dbReference type="Proteomes" id="UP001549691">
    <property type="component" value="Unassembled WGS sequence"/>
</dbReference>
<accession>A0ABV2TPG1</accession>
<name>A0ABV2TPG1_9RHOO</name>
<sequence length="80" mass="9125">MSDNTIYSKTHKGVEEISHRTHHLASRLRNTLIVIDGHTPWDELQKRLMVDDTANAMIQTLLAEGYIESIDDEPPTVIEI</sequence>
<proteinExistence type="predicted"/>
<keyword evidence="2" id="KW-1185">Reference proteome</keyword>
<reference evidence="1 2" key="1">
    <citation type="submission" date="2024-07" db="EMBL/GenBank/DDBJ databases">
        <title>Uliginosibacterium flavum JJ3220;KACC:17644.</title>
        <authorList>
            <person name="Kim M.K."/>
        </authorList>
    </citation>
    <scope>NUCLEOTIDE SEQUENCE [LARGE SCALE GENOMIC DNA]</scope>
    <source>
        <strain evidence="1 2">KACC:17644</strain>
    </source>
</reference>
<evidence type="ECO:0000313" key="1">
    <source>
        <dbReference type="EMBL" id="MET7015408.1"/>
    </source>
</evidence>
<dbReference type="EMBL" id="JBEWZI010000016">
    <property type="protein sequence ID" value="MET7015408.1"/>
    <property type="molecule type" value="Genomic_DNA"/>
</dbReference>
<protein>
    <submittedName>
        <fullName evidence="1">Uncharacterized protein</fullName>
    </submittedName>
</protein>
<evidence type="ECO:0000313" key="2">
    <source>
        <dbReference type="Proteomes" id="UP001549691"/>
    </source>
</evidence>